<proteinExistence type="predicted"/>
<feature type="transmembrane region" description="Helical" evidence="1">
    <location>
        <begin position="7"/>
        <end position="27"/>
    </location>
</feature>
<reference evidence="2 3" key="1">
    <citation type="submission" date="2019-03" db="EMBL/GenBank/DDBJ databases">
        <title>Genomic Encyclopedia of Type Strains, Phase IV (KMG-IV): sequencing the most valuable type-strain genomes for metagenomic binning, comparative biology and taxonomic classification.</title>
        <authorList>
            <person name="Goeker M."/>
        </authorList>
    </citation>
    <scope>NUCLEOTIDE SEQUENCE [LARGE SCALE GENOMIC DNA]</scope>
    <source>
        <strain evidence="2 3">DSM 24629</strain>
    </source>
</reference>
<keyword evidence="3" id="KW-1185">Reference proteome</keyword>
<comment type="caution">
    <text evidence="2">The sequence shown here is derived from an EMBL/GenBank/DDBJ whole genome shotgun (WGS) entry which is preliminary data.</text>
</comment>
<dbReference type="EMBL" id="SMAL01000003">
    <property type="protein sequence ID" value="TCT15587.1"/>
    <property type="molecule type" value="Genomic_DNA"/>
</dbReference>
<keyword evidence="1" id="KW-0812">Transmembrane</keyword>
<protein>
    <submittedName>
        <fullName evidence="2">Uncharacterized protein</fullName>
    </submittedName>
</protein>
<feature type="transmembrane region" description="Helical" evidence="1">
    <location>
        <begin position="33"/>
        <end position="50"/>
    </location>
</feature>
<dbReference type="RefSeq" id="WP_132251408.1">
    <property type="nucleotide sequence ID" value="NZ_SMAL01000003.1"/>
</dbReference>
<keyword evidence="1" id="KW-0472">Membrane</keyword>
<keyword evidence="1" id="KW-1133">Transmembrane helix</keyword>
<organism evidence="2 3">
    <name type="scientific">Natranaerovirga pectinivora</name>
    <dbReference type="NCBI Taxonomy" id="682400"/>
    <lineage>
        <taxon>Bacteria</taxon>
        <taxon>Bacillati</taxon>
        <taxon>Bacillota</taxon>
        <taxon>Clostridia</taxon>
        <taxon>Lachnospirales</taxon>
        <taxon>Natranaerovirgaceae</taxon>
        <taxon>Natranaerovirga</taxon>
    </lineage>
</organism>
<feature type="transmembrane region" description="Helical" evidence="1">
    <location>
        <begin position="62"/>
        <end position="84"/>
    </location>
</feature>
<dbReference type="OrthoDB" id="9974633at2"/>
<accession>A0A4R3MS13</accession>
<sequence>MNQKVSRITGIIAGIIAITTGALTIFGKIMIPGLGPFSLAVTMVTLVYSIRYQYKEGKEKRVFLGIAIVAVILNIMAGIAQIVASR</sequence>
<evidence type="ECO:0000313" key="3">
    <source>
        <dbReference type="Proteomes" id="UP000294902"/>
    </source>
</evidence>
<evidence type="ECO:0000256" key="1">
    <source>
        <dbReference type="SAM" id="Phobius"/>
    </source>
</evidence>
<dbReference type="AlphaFoldDB" id="A0A4R3MS13"/>
<name>A0A4R3MS13_9FIRM</name>
<evidence type="ECO:0000313" key="2">
    <source>
        <dbReference type="EMBL" id="TCT15587.1"/>
    </source>
</evidence>
<gene>
    <name evidence="2" type="ORF">EDC18_103295</name>
</gene>
<dbReference type="Proteomes" id="UP000294902">
    <property type="component" value="Unassembled WGS sequence"/>
</dbReference>